<dbReference type="SUPFAM" id="SSF48403">
    <property type="entry name" value="Ankyrin repeat"/>
    <property type="match status" value="1"/>
</dbReference>
<dbReference type="PANTHER" id="PTHR24171">
    <property type="entry name" value="ANKYRIN REPEAT DOMAIN-CONTAINING PROTEIN 39-RELATED"/>
    <property type="match status" value="1"/>
</dbReference>
<dbReference type="Proteomes" id="UP001590951">
    <property type="component" value="Unassembled WGS sequence"/>
</dbReference>
<gene>
    <name evidence="5" type="ORF">ABVK25_010947</name>
</gene>
<evidence type="ECO:0000256" key="4">
    <source>
        <dbReference type="SAM" id="MobiDB-lite"/>
    </source>
</evidence>
<dbReference type="PANTHER" id="PTHR24171:SF9">
    <property type="entry name" value="ANKYRIN REPEAT DOMAIN-CONTAINING PROTEIN 39"/>
    <property type="match status" value="1"/>
</dbReference>
<evidence type="ECO:0000256" key="2">
    <source>
        <dbReference type="ARBA" id="ARBA00023043"/>
    </source>
</evidence>
<dbReference type="Gene3D" id="1.25.40.20">
    <property type="entry name" value="Ankyrin repeat-containing domain"/>
    <property type="match status" value="1"/>
</dbReference>
<dbReference type="InterPro" id="IPR002110">
    <property type="entry name" value="Ankyrin_rpt"/>
</dbReference>
<keyword evidence="6" id="KW-1185">Reference proteome</keyword>
<keyword evidence="1" id="KW-0677">Repeat</keyword>
<protein>
    <recommendedName>
        <fullName evidence="7">Ankyrin repeat protein</fullName>
    </recommendedName>
</protein>
<evidence type="ECO:0008006" key="7">
    <source>
        <dbReference type="Google" id="ProtNLM"/>
    </source>
</evidence>
<accession>A0ABR4AU24</accession>
<evidence type="ECO:0000256" key="1">
    <source>
        <dbReference type="ARBA" id="ARBA00022737"/>
    </source>
</evidence>
<feature type="compositionally biased region" description="Basic and acidic residues" evidence="4">
    <location>
        <begin position="355"/>
        <end position="370"/>
    </location>
</feature>
<reference evidence="5 6" key="1">
    <citation type="submission" date="2024-09" db="EMBL/GenBank/DDBJ databases">
        <title>Rethinking Asexuality: The Enigmatic Case of Functional Sexual Genes in Lepraria (Stereocaulaceae).</title>
        <authorList>
            <person name="Doellman M."/>
            <person name="Sun Y."/>
            <person name="Barcenas-Pena A."/>
            <person name="Lumbsch H.T."/>
            <person name="Grewe F."/>
        </authorList>
    </citation>
    <scope>NUCLEOTIDE SEQUENCE [LARGE SCALE GENOMIC DNA]</scope>
    <source>
        <strain evidence="5 6">Grewe 0041</strain>
    </source>
</reference>
<dbReference type="EMBL" id="JBHFEH010000080">
    <property type="protein sequence ID" value="KAL2048765.1"/>
    <property type="molecule type" value="Genomic_DNA"/>
</dbReference>
<feature type="repeat" description="ANK" evidence="3">
    <location>
        <begin position="528"/>
        <end position="556"/>
    </location>
</feature>
<feature type="repeat" description="ANK" evidence="3">
    <location>
        <begin position="491"/>
        <end position="523"/>
    </location>
</feature>
<dbReference type="Pfam" id="PF12796">
    <property type="entry name" value="Ank_2"/>
    <property type="match status" value="2"/>
</dbReference>
<evidence type="ECO:0000313" key="5">
    <source>
        <dbReference type="EMBL" id="KAL2048765.1"/>
    </source>
</evidence>
<keyword evidence="2 3" id="KW-0040">ANK repeat</keyword>
<name>A0ABR4AU24_9LECA</name>
<organism evidence="5 6">
    <name type="scientific">Lepraria finkii</name>
    <dbReference type="NCBI Taxonomy" id="1340010"/>
    <lineage>
        <taxon>Eukaryota</taxon>
        <taxon>Fungi</taxon>
        <taxon>Dikarya</taxon>
        <taxon>Ascomycota</taxon>
        <taxon>Pezizomycotina</taxon>
        <taxon>Lecanoromycetes</taxon>
        <taxon>OSLEUM clade</taxon>
        <taxon>Lecanoromycetidae</taxon>
        <taxon>Lecanorales</taxon>
        <taxon>Lecanorineae</taxon>
        <taxon>Stereocaulaceae</taxon>
        <taxon>Lepraria</taxon>
    </lineage>
</organism>
<evidence type="ECO:0000313" key="6">
    <source>
        <dbReference type="Proteomes" id="UP001590951"/>
    </source>
</evidence>
<dbReference type="SMART" id="SM00248">
    <property type="entry name" value="ANK"/>
    <property type="match status" value="4"/>
</dbReference>
<evidence type="ECO:0000256" key="3">
    <source>
        <dbReference type="PROSITE-ProRule" id="PRU00023"/>
    </source>
</evidence>
<feature type="repeat" description="ANK" evidence="3">
    <location>
        <begin position="557"/>
        <end position="590"/>
    </location>
</feature>
<proteinExistence type="predicted"/>
<dbReference type="PROSITE" id="PS50088">
    <property type="entry name" value="ANK_REPEAT"/>
    <property type="match status" value="4"/>
</dbReference>
<sequence>MADPISVIQGSIGLALQCVNVIQSLNDMVGKFNQAHLTIISIIQEVETIQMAWIRIRKWSEEHAEAGTDTNFFDRLDRSLDCGTLVMTALEHDLADYNINNARTTIGFRQRLRVAWNETALLDHQNRIRGQVQAMSLLLQVLELPTPKDRGTLLQTTEHILRKSDESAYSIVPSRQSSLRAVGSRTSRASRARDSRISIESGELVYRRLSFEDELFTARVYKRNYRNAKMRSLFRSKSRTGIEGERISSRKSSVTDHTGPEGRSRSQISLRASACLLGDSGSEPGSLKDDAEECWSIPIAFENAQADMEDRHQLQSRNRSTGRSGYLTGMRERQSPQRLPVGSTDINVPTPIQEEFPKSDRDNTDEKASESDYSAESTSNGELSGLDRQIGRSFLEEVHHPIYDLTSTNDTGSDQALSDVDKLEGPSSETLHVVHPVMPELESVLPNAPSWRATRQTLNTALHSAVRMGKAEDVKSLLTRGAQIDNDEDFQGWGPLHSAASAGNVAMTRVLVQEGAWVARRSHCRIQPIHLAARVGSLGVAQILFDSGASVDCTDDVGRQPLHFVSEHAEAPDMIEFLVSRGARVDAQDLLHRTPLQMARESSHAQSVGALLNLGAK</sequence>
<feature type="compositionally biased region" description="Polar residues" evidence="4">
    <location>
        <begin position="371"/>
        <end position="382"/>
    </location>
</feature>
<feature type="region of interest" description="Disordered" evidence="4">
    <location>
        <begin position="307"/>
        <end position="385"/>
    </location>
</feature>
<feature type="region of interest" description="Disordered" evidence="4">
    <location>
        <begin position="239"/>
        <end position="267"/>
    </location>
</feature>
<dbReference type="InterPro" id="IPR036770">
    <property type="entry name" value="Ankyrin_rpt-contain_sf"/>
</dbReference>
<comment type="caution">
    <text evidence="5">The sequence shown here is derived from an EMBL/GenBank/DDBJ whole genome shotgun (WGS) entry which is preliminary data.</text>
</comment>
<dbReference type="PROSITE" id="PS50297">
    <property type="entry name" value="ANK_REP_REGION"/>
    <property type="match status" value="4"/>
</dbReference>
<feature type="repeat" description="ANK" evidence="3">
    <location>
        <begin position="457"/>
        <end position="489"/>
    </location>
</feature>